<keyword evidence="2" id="KW-1133">Transmembrane helix</keyword>
<name>A0A9W6BMV8_9CHLO</name>
<evidence type="ECO:0000256" key="2">
    <source>
        <dbReference type="SAM" id="Phobius"/>
    </source>
</evidence>
<protein>
    <submittedName>
        <fullName evidence="3">Uncharacterized protein</fullName>
    </submittedName>
</protein>
<evidence type="ECO:0000313" key="4">
    <source>
        <dbReference type="Proteomes" id="UP001165080"/>
    </source>
</evidence>
<proteinExistence type="predicted"/>
<accession>A0A9W6BMV8</accession>
<feature type="region of interest" description="Disordered" evidence="1">
    <location>
        <begin position="25"/>
        <end position="54"/>
    </location>
</feature>
<reference evidence="3 4" key="1">
    <citation type="journal article" date="2023" name="Commun. Biol.">
        <title>Reorganization of the ancestral sex-determining regions during the evolution of trioecy in Pleodorina starrii.</title>
        <authorList>
            <person name="Takahashi K."/>
            <person name="Suzuki S."/>
            <person name="Kawai-Toyooka H."/>
            <person name="Yamamoto K."/>
            <person name="Hamaji T."/>
            <person name="Ootsuki R."/>
            <person name="Yamaguchi H."/>
            <person name="Kawachi M."/>
            <person name="Higashiyama T."/>
            <person name="Nozaki H."/>
        </authorList>
    </citation>
    <scope>NUCLEOTIDE SEQUENCE [LARGE SCALE GENOMIC DNA]</scope>
    <source>
        <strain evidence="3 4">NIES-4479</strain>
    </source>
</reference>
<dbReference type="Proteomes" id="UP001165080">
    <property type="component" value="Unassembled WGS sequence"/>
</dbReference>
<comment type="caution">
    <text evidence="3">The sequence shown here is derived from an EMBL/GenBank/DDBJ whole genome shotgun (WGS) entry which is preliminary data.</text>
</comment>
<organism evidence="3 4">
    <name type="scientific">Pleodorina starrii</name>
    <dbReference type="NCBI Taxonomy" id="330485"/>
    <lineage>
        <taxon>Eukaryota</taxon>
        <taxon>Viridiplantae</taxon>
        <taxon>Chlorophyta</taxon>
        <taxon>core chlorophytes</taxon>
        <taxon>Chlorophyceae</taxon>
        <taxon>CS clade</taxon>
        <taxon>Chlamydomonadales</taxon>
        <taxon>Volvocaceae</taxon>
        <taxon>Pleodorina</taxon>
    </lineage>
</organism>
<dbReference type="AlphaFoldDB" id="A0A9W6BMV8"/>
<evidence type="ECO:0000256" key="1">
    <source>
        <dbReference type="SAM" id="MobiDB-lite"/>
    </source>
</evidence>
<keyword evidence="4" id="KW-1185">Reference proteome</keyword>
<evidence type="ECO:0000313" key="3">
    <source>
        <dbReference type="EMBL" id="GLC54963.1"/>
    </source>
</evidence>
<sequence>MLLQQRAPLLTARITRRSAVPLPATRRSLRCRAEQSPTEATSDPKAAAATPSTLEQPIEVKKVEANAPILQKGQGTAIVTGAISAILGIGYLALVWLLDSRGGQLQPPPPEAFIP</sequence>
<feature type="transmembrane region" description="Helical" evidence="2">
    <location>
        <begin position="77"/>
        <end position="98"/>
    </location>
</feature>
<keyword evidence="2" id="KW-0472">Membrane</keyword>
<dbReference type="EMBL" id="BRXU01000011">
    <property type="protein sequence ID" value="GLC54963.1"/>
    <property type="molecule type" value="Genomic_DNA"/>
</dbReference>
<dbReference type="OrthoDB" id="513423at2759"/>
<gene>
    <name evidence="3" type="primary">PLEST006820</name>
    <name evidence="3" type="ORF">PLESTB_000925400</name>
</gene>
<keyword evidence="2" id="KW-0812">Transmembrane</keyword>